<dbReference type="SUPFAM" id="SSF53927">
    <property type="entry name" value="Cytidine deaminase-like"/>
    <property type="match status" value="1"/>
</dbReference>
<proteinExistence type="predicted"/>
<dbReference type="AlphaFoldDB" id="A0A7J0BGJ3"/>
<dbReference type="Pfam" id="PF02634">
    <property type="entry name" value="FdhD-NarQ"/>
    <property type="match status" value="1"/>
</dbReference>
<dbReference type="GO" id="GO:0016783">
    <property type="term" value="F:sulfurtransferase activity"/>
    <property type="evidence" value="ECO:0007669"/>
    <property type="project" value="InterPro"/>
</dbReference>
<dbReference type="InterPro" id="IPR016193">
    <property type="entry name" value="Cytidine_deaminase-like"/>
</dbReference>
<dbReference type="PIRSF" id="PIRSF015626">
    <property type="entry name" value="FdhD"/>
    <property type="match status" value="1"/>
</dbReference>
<name>A0A7J0BGJ3_9BACT</name>
<accession>A0A7J0BGJ3</accession>
<evidence type="ECO:0000313" key="3">
    <source>
        <dbReference type="EMBL" id="GFM32857.1"/>
    </source>
</evidence>
<dbReference type="Gene3D" id="3.40.140.10">
    <property type="entry name" value="Cytidine Deaminase, domain 2"/>
    <property type="match status" value="1"/>
</dbReference>
<dbReference type="PANTHER" id="PTHR30592">
    <property type="entry name" value="FORMATE DEHYDROGENASE"/>
    <property type="match status" value="1"/>
</dbReference>
<reference evidence="3 4" key="1">
    <citation type="submission" date="2020-05" db="EMBL/GenBank/DDBJ databases">
        <title>Draft genome sequence of Desulfovibrio sp. strain HN2T.</title>
        <authorList>
            <person name="Ueno A."/>
            <person name="Tamazawa S."/>
            <person name="Tamamura S."/>
            <person name="Murakami T."/>
            <person name="Kiyama T."/>
            <person name="Inomata H."/>
            <person name="Amano Y."/>
            <person name="Miyakawa K."/>
            <person name="Tamaki H."/>
            <person name="Naganuma T."/>
            <person name="Kaneko K."/>
        </authorList>
    </citation>
    <scope>NUCLEOTIDE SEQUENCE [LARGE SCALE GENOMIC DNA]</scope>
    <source>
        <strain evidence="3 4">HN2</strain>
    </source>
</reference>
<protein>
    <submittedName>
        <fullName evidence="3">Formate dehydrogenase accessory protein FdhD</fullName>
    </submittedName>
</protein>
<keyword evidence="1" id="KW-0963">Cytoplasm</keyword>
<dbReference type="PANTHER" id="PTHR30592:SF1">
    <property type="entry name" value="SULFUR CARRIER PROTEIN FDHD"/>
    <property type="match status" value="1"/>
</dbReference>
<dbReference type="EMBL" id="BLVO01000012">
    <property type="protein sequence ID" value="GFM32857.1"/>
    <property type="molecule type" value="Genomic_DNA"/>
</dbReference>
<dbReference type="RefSeq" id="WP_174404524.1">
    <property type="nucleotide sequence ID" value="NZ_BLVO01000012.1"/>
</dbReference>
<evidence type="ECO:0000313" key="4">
    <source>
        <dbReference type="Proteomes" id="UP000503840"/>
    </source>
</evidence>
<sequence>MSKPQCPQAAPRPITIRQFKNGAWESQPDVLSREIPIRIHTDSGLPKTLWAWPCNLEDLALGHVLLDMGGAGRSASVSKLNDTEFEVKLGEPLPPEAGKPAPIAATVLLKAMADFMGGEGLWDDTGCFHRAGVLNPVSMQVLHRAEDIGRHNCLDRLAGWANRSGEELSDKVLLVSARVTSSLCAKALRAGFRFIISRSAVTTASVDMATEHGATLVGFARDREGRFSVFTDKEGRIIE</sequence>
<dbReference type="GO" id="GO:0006777">
    <property type="term" value="P:Mo-molybdopterin cofactor biosynthetic process"/>
    <property type="evidence" value="ECO:0007669"/>
    <property type="project" value="UniProtKB-KW"/>
</dbReference>
<keyword evidence="4" id="KW-1185">Reference proteome</keyword>
<evidence type="ECO:0000256" key="1">
    <source>
        <dbReference type="ARBA" id="ARBA00022490"/>
    </source>
</evidence>
<comment type="caution">
    <text evidence="3">The sequence shown here is derived from an EMBL/GenBank/DDBJ whole genome shotgun (WGS) entry which is preliminary data.</text>
</comment>
<keyword evidence="2" id="KW-0501">Molybdenum cofactor biosynthesis</keyword>
<organism evidence="3 4">
    <name type="scientific">Desulfovibrio subterraneus</name>
    <dbReference type="NCBI Taxonomy" id="2718620"/>
    <lineage>
        <taxon>Bacteria</taxon>
        <taxon>Pseudomonadati</taxon>
        <taxon>Thermodesulfobacteriota</taxon>
        <taxon>Desulfovibrionia</taxon>
        <taxon>Desulfovibrionales</taxon>
        <taxon>Desulfovibrionaceae</taxon>
        <taxon>Desulfovibrio</taxon>
    </lineage>
</organism>
<gene>
    <name evidence="3" type="ORF">DSM101010T_12220</name>
</gene>
<evidence type="ECO:0000256" key="2">
    <source>
        <dbReference type="ARBA" id="ARBA00023150"/>
    </source>
</evidence>
<dbReference type="Proteomes" id="UP000503840">
    <property type="component" value="Unassembled WGS sequence"/>
</dbReference>
<dbReference type="InterPro" id="IPR003786">
    <property type="entry name" value="FdhD"/>
</dbReference>